<evidence type="ECO:0000259" key="1">
    <source>
        <dbReference type="Pfam" id="PF12229"/>
    </source>
</evidence>
<dbReference type="PANTHER" id="PTHR35788">
    <property type="entry name" value="EXPORTED PROTEIN-RELATED"/>
    <property type="match status" value="1"/>
</dbReference>
<dbReference type="InterPro" id="IPR007391">
    <property type="entry name" value="Vancomycin_resist_VanW"/>
</dbReference>
<dbReference type="PANTHER" id="PTHR35788:SF1">
    <property type="entry name" value="EXPORTED PROTEIN"/>
    <property type="match status" value="1"/>
</dbReference>
<dbReference type="AlphaFoldDB" id="A0A7X6I1R6"/>
<name>A0A7X6I1R6_9ACTN</name>
<proteinExistence type="predicted"/>
<evidence type="ECO:0000313" key="2">
    <source>
        <dbReference type="EMBL" id="NJQ08624.1"/>
    </source>
</evidence>
<protein>
    <recommendedName>
        <fullName evidence="1">YoaR-like putative peptidoglycan binding domain-containing protein</fullName>
    </recommendedName>
</protein>
<dbReference type="Pfam" id="PF12229">
    <property type="entry name" value="PG_binding_4"/>
    <property type="match status" value="1"/>
</dbReference>
<sequence length="572" mass="60207">MTQRLKALPRPAVVAAAVAVALGGGLLVASLAVDSAVAQGTTVLGVDIGGLGTEEAREKLTAELPELTDDPLQVHVGEIPEDAADPHLIVPSETGLSVDVDATVDRADAPGLFGRLFGGDGGAVQPVTTLDQERGRAAMEELAAATGTEQTEGGISFVDGEVEVTEPGSGASLDVDGALEQLREAYLTAAASAPVSLPVTAAPPRVDEAEVERAVNDFARPAMSGPVRLAVDDRELEITPAMISPYLTMEADDEGTLVPRLDGEGLAADEAVLAAVDEVDRPALNARLAVRDGGVVVTSDARDGVEVETADLGDQIMPLLTNPEGSRSGRATVTTTEPELTRENVNQLGVVEQMSSFTVTFDPAPYRTTNIGRAVELINGSVVAPGERWSFNETVGERTEENGFVEGIIILDDQYQTAQGGGVSAVATTMFNAVFFAGVKPVEYGAHSFYIERYPEGREATVAWGSLDNSFENDSDHSIYISATSDASSVTISFLGTKKYDEVEAVTGDRTNVVEPGTREAVADDCVPQPPLEGFDVVVERVFRNGGDEVGREEFTTRYTPRDEVVCEPEGD</sequence>
<dbReference type="InterPro" id="IPR052913">
    <property type="entry name" value="Glycopeptide_resist_protein"/>
</dbReference>
<dbReference type="Pfam" id="PF04294">
    <property type="entry name" value="VanW"/>
    <property type="match status" value="1"/>
</dbReference>
<reference evidence="2 3" key="1">
    <citation type="submission" date="2020-03" db="EMBL/GenBank/DDBJ databases">
        <title>Draft genome of Streptomyces sp. ventii, isolated from the Axial Seamount in the Pacific Ocean, and resequencing of the two type strains Streptomyces lonarensis strain NCL 716 and Streptomyces bohaiensis strain 11A07.</title>
        <authorList>
            <person name="Loughran R.M."/>
            <person name="Pfannmuller K.M."/>
            <person name="Wasson B.J."/>
            <person name="Deadmond M.C."/>
            <person name="Paddock B.E."/>
            <person name="Koyack M.J."/>
            <person name="Gallegos D.A."/>
            <person name="Mitchell E.A."/>
            <person name="Ushijima B."/>
            <person name="Saw J.H."/>
            <person name="Mcphail K.L."/>
            <person name="Videau P."/>
        </authorList>
    </citation>
    <scope>NUCLEOTIDE SEQUENCE [LARGE SCALE GENOMIC DNA]</scope>
    <source>
        <strain evidence="2 3">NCL716</strain>
    </source>
</reference>
<accession>A0A7X6I1R6</accession>
<organism evidence="2 3">
    <name type="scientific">Streptomyces lonarensis</name>
    <dbReference type="NCBI Taxonomy" id="700599"/>
    <lineage>
        <taxon>Bacteria</taxon>
        <taxon>Bacillati</taxon>
        <taxon>Actinomycetota</taxon>
        <taxon>Actinomycetes</taxon>
        <taxon>Kitasatosporales</taxon>
        <taxon>Streptomycetaceae</taxon>
        <taxon>Streptomyces</taxon>
    </lineage>
</organism>
<dbReference type="Proteomes" id="UP000578686">
    <property type="component" value="Unassembled WGS sequence"/>
</dbReference>
<comment type="caution">
    <text evidence="2">The sequence shown here is derived from an EMBL/GenBank/DDBJ whole genome shotgun (WGS) entry which is preliminary data.</text>
</comment>
<dbReference type="EMBL" id="JAAVJD010000359">
    <property type="protein sequence ID" value="NJQ08624.1"/>
    <property type="molecule type" value="Genomic_DNA"/>
</dbReference>
<dbReference type="InterPro" id="IPR022029">
    <property type="entry name" value="YoaR-like_PG-bd"/>
</dbReference>
<evidence type="ECO:0000313" key="3">
    <source>
        <dbReference type="Proteomes" id="UP000578686"/>
    </source>
</evidence>
<gene>
    <name evidence="2" type="ORF">HCN56_24380</name>
</gene>
<feature type="domain" description="YoaR-like putative peptidoglycan binding" evidence="1">
    <location>
        <begin position="91"/>
        <end position="185"/>
    </location>
</feature>
<keyword evidence="3" id="KW-1185">Reference proteome</keyword>